<keyword evidence="1" id="KW-1133">Transmembrane helix</keyword>
<dbReference type="GO" id="GO:0006508">
    <property type="term" value="P:proteolysis"/>
    <property type="evidence" value="ECO:0007669"/>
    <property type="project" value="UniProtKB-KW"/>
</dbReference>
<dbReference type="GO" id="GO:0004175">
    <property type="term" value="F:endopeptidase activity"/>
    <property type="evidence" value="ECO:0007669"/>
    <property type="project" value="UniProtKB-ARBA"/>
</dbReference>
<keyword evidence="1" id="KW-0472">Membrane</keyword>
<keyword evidence="3" id="KW-0645">Protease</keyword>
<organism evidence="3 4">
    <name type="scientific">Acidilutibacter cellobiosedens</name>
    <dbReference type="NCBI Taxonomy" id="2507161"/>
    <lineage>
        <taxon>Bacteria</taxon>
        <taxon>Bacillati</taxon>
        <taxon>Bacillota</taxon>
        <taxon>Tissierellia</taxon>
        <taxon>Tissierellales</taxon>
        <taxon>Acidilutibacteraceae</taxon>
        <taxon>Acidilutibacter</taxon>
    </lineage>
</organism>
<dbReference type="GO" id="GO:0080120">
    <property type="term" value="P:CAAX-box protein maturation"/>
    <property type="evidence" value="ECO:0007669"/>
    <property type="project" value="UniProtKB-ARBA"/>
</dbReference>
<dbReference type="RefSeq" id="WP_128753150.1">
    <property type="nucleotide sequence ID" value="NZ_CP035282.1"/>
</dbReference>
<name>A0A410QFM6_9FIRM</name>
<keyword evidence="3" id="KW-0378">Hydrolase</keyword>
<keyword evidence="1" id="KW-0812">Transmembrane</keyword>
<feature type="domain" description="CAAX prenyl protease 2/Lysostaphin resistance protein A-like" evidence="2">
    <location>
        <begin position="83"/>
        <end position="190"/>
    </location>
</feature>
<dbReference type="GO" id="GO:0008237">
    <property type="term" value="F:metallopeptidase activity"/>
    <property type="evidence" value="ECO:0007669"/>
    <property type="project" value="UniProtKB-KW"/>
</dbReference>
<feature type="transmembrane region" description="Helical" evidence="1">
    <location>
        <begin position="81"/>
        <end position="102"/>
    </location>
</feature>
<dbReference type="AlphaFoldDB" id="A0A410QFM6"/>
<evidence type="ECO:0000256" key="1">
    <source>
        <dbReference type="SAM" id="Phobius"/>
    </source>
</evidence>
<keyword evidence="4" id="KW-1185">Reference proteome</keyword>
<dbReference type="PANTHER" id="PTHR39430:SF1">
    <property type="entry name" value="PROTEASE"/>
    <property type="match status" value="1"/>
</dbReference>
<feature type="transmembrane region" description="Helical" evidence="1">
    <location>
        <begin position="207"/>
        <end position="226"/>
    </location>
</feature>
<evidence type="ECO:0000313" key="3">
    <source>
        <dbReference type="EMBL" id="QAT62883.1"/>
    </source>
</evidence>
<dbReference type="InterPro" id="IPR003675">
    <property type="entry name" value="Rce1/LyrA-like_dom"/>
</dbReference>
<dbReference type="KEGG" id="spoa:EQM13_15550"/>
<feature type="transmembrane region" description="Helical" evidence="1">
    <location>
        <begin position="31"/>
        <end position="52"/>
    </location>
</feature>
<sequence length="237" mass="26455">MGIGILFIALKYLHIRTSEIGFQPQKALKNVLYGLLLGVCAYMLAYGIEYSIHSMLGNSPSLQLYVTSYSVNGNLGNQTGLLFFAICVIGNIINVVMEEGVFRGLFLKLAEKKYSFLIAVILSSVLFGFWHIAAPLRSFLNAERSFGGTLMMMLMLVVTTGITGVKFCLLTKISGSLWLPMADHFLNNTIINILHISTITDVDELQIVRITISQTVSFIAVLVIFCKNKFYKRETFR</sequence>
<proteinExistence type="predicted"/>
<dbReference type="EMBL" id="CP035282">
    <property type="protein sequence ID" value="QAT62883.1"/>
    <property type="molecule type" value="Genomic_DNA"/>
</dbReference>
<evidence type="ECO:0000259" key="2">
    <source>
        <dbReference type="Pfam" id="PF02517"/>
    </source>
</evidence>
<dbReference type="Proteomes" id="UP000287969">
    <property type="component" value="Chromosome"/>
</dbReference>
<protein>
    <submittedName>
        <fullName evidence="3">CPBP family intramembrane metalloprotease</fullName>
    </submittedName>
</protein>
<dbReference type="PANTHER" id="PTHR39430">
    <property type="entry name" value="MEMBRANE-ASSOCIATED PROTEASE-RELATED"/>
    <property type="match status" value="1"/>
</dbReference>
<dbReference type="OrthoDB" id="357883at2"/>
<gene>
    <name evidence="3" type="ORF">EQM13_15550</name>
</gene>
<evidence type="ECO:0000313" key="4">
    <source>
        <dbReference type="Proteomes" id="UP000287969"/>
    </source>
</evidence>
<reference evidence="4" key="1">
    <citation type="submission" date="2019-01" db="EMBL/GenBank/DDBJ databases">
        <title>Draft genomes of a novel of Sporanaerobacter strains.</title>
        <authorList>
            <person name="Ma S."/>
        </authorList>
    </citation>
    <scope>NUCLEOTIDE SEQUENCE [LARGE SCALE GENOMIC DNA]</scope>
    <source>
        <strain evidence="4">NJN-17</strain>
    </source>
</reference>
<feature type="transmembrane region" description="Helical" evidence="1">
    <location>
        <begin position="177"/>
        <end position="195"/>
    </location>
</feature>
<accession>A0A410QFM6</accession>
<feature type="transmembrane region" description="Helical" evidence="1">
    <location>
        <begin position="145"/>
        <end position="165"/>
    </location>
</feature>
<keyword evidence="3" id="KW-0482">Metalloprotease</keyword>
<dbReference type="Pfam" id="PF02517">
    <property type="entry name" value="Rce1-like"/>
    <property type="match status" value="1"/>
</dbReference>
<feature type="transmembrane region" description="Helical" evidence="1">
    <location>
        <begin position="114"/>
        <end position="133"/>
    </location>
</feature>